<dbReference type="GO" id="GO:0005737">
    <property type="term" value="C:cytoplasm"/>
    <property type="evidence" value="ECO:0007669"/>
    <property type="project" value="TreeGrafter"/>
</dbReference>
<feature type="region of interest" description="Disordered" evidence="7">
    <location>
        <begin position="281"/>
        <end position="300"/>
    </location>
</feature>
<feature type="compositionally biased region" description="Polar residues" evidence="7">
    <location>
        <begin position="259"/>
        <end position="268"/>
    </location>
</feature>
<dbReference type="InterPro" id="IPR049730">
    <property type="entry name" value="SNF2/RAD54-like_C"/>
</dbReference>
<dbReference type="SUPFAM" id="SSF57850">
    <property type="entry name" value="RING/U-box"/>
    <property type="match status" value="1"/>
</dbReference>
<dbReference type="SMART" id="SM00184">
    <property type="entry name" value="RING"/>
    <property type="match status" value="1"/>
</dbReference>
<reference evidence="11 12" key="1">
    <citation type="journal article" date="2018" name="IMA Fungus">
        <title>IMA Genome-F 9: Draft genome sequence of Annulohypoxylon stygium, Aspergillus mulundensis, Berkeleyomyces basicola (syn. Thielaviopsis basicola), Ceratocystis smalleyi, two Cercospora beticola strains, Coleophoma cylindrospora, Fusarium fracticaudum, Phialophora cf. hyalina, and Morchella septimelata.</title>
        <authorList>
            <person name="Wingfield B.D."/>
            <person name="Bills G.F."/>
            <person name="Dong Y."/>
            <person name="Huang W."/>
            <person name="Nel W.J."/>
            <person name="Swalarsk-Parry B.S."/>
            <person name="Vaghefi N."/>
            <person name="Wilken P.M."/>
            <person name="An Z."/>
            <person name="de Beer Z.W."/>
            <person name="De Vos L."/>
            <person name="Chen L."/>
            <person name="Duong T.A."/>
            <person name="Gao Y."/>
            <person name="Hammerbacher A."/>
            <person name="Kikkert J.R."/>
            <person name="Li Y."/>
            <person name="Li H."/>
            <person name="Li K."/>
            <person name="Li Q."/>
            <person name="Liu X."/>
            <person name="Ma X."/>
            <person name="Naidoo K."/>
            <person name="Pethybridge S.J."/>
            <person name="Sun J."/>
            <person name="Steenkamp E.T."/>
            <person name="van der Nest M.A."/>
            <person name="van Wyk S."/>
            <person name="Wingfield M.J."/>
            <person name="Xiong C."/>
            <person name="Yue Q."/>
            <person name="Zhang X."/>
        </authorList>
    </citation>
    <scope>NUCLEOTIDE SEQUENCE [LARGE SCALE GENOMIC DNA]</scope>
    <source>
        <strain evidence="11 12">BP 5553</strain>
    </source>
</reference>
<feature type="compositionally biased region" description="Polar residues" evidence="7">
    <location>
        <begin position="288"/>
        <end position="300"/>
    </location>
</feature>
<dbReference type="OrthoDB" id="423559at2759"/>
<dbReference type="SMART" id="SM00487">
    <property type="entry name" value="DEXDc"/>
    <property type="match status" value="1"/>
</dbReference>
<dbReference type="GO" id="GO:0004386">
    <property type="term" value="F:helicase activity"/>
    <property type="evidence" value="ECO:0007669"/>
    <property type="project" value="UniProtKB-KW"/>
</dbReference>
<dbReference type="Proteomes" id="UP000254866">
    <property type="component" value="Unassembled WGS sequence"/>
</dbReference>
<evidence type="ECO:0000256" key="4">
    <source>
        <dbReference type="ARBA" id="ARBA00022806"/>
    </source>
</evidence>
<dbReference type="GeneID" id="43594293"/>
<feature type="region of interest" description="Disordered" evidence="7">
    <location>
        <begin position="393"/>
        <end position="417"/>
    </location>
</feature>
<dbReference type="EMBL" id="NPIC01000001">
    <property type="protein sequence ID" value="RDL41465.1"/>
    <property type="molecule type" value="Genomic_DNA"/>
</dbReference>
<dbReference type="InterPro" id="IPR014001">
    <property type="entry name" value="Helicase_ATP-bd"/>
</dbReference>
<evidence type="ECO:0008006" key="13">
    <source>
        <dbReference type="Google" id="ProtNLM"/>
    </source>
</evidence>
<evidence type="ECO:0000313" key="11">
    <source>
        <dbReference type="EMBL" id="RDL41465.1"/>
    </source>
</evidence>
<feature type="compositionally biased region" description="Polar residues" evidence="7">
    <location>
        <begin position="116"/>
        <end position="128"/>
    </location>
</feature>
<dbReference type="PROSITE" id="PS51194">
    <property type="entry name" value="HELICASE_CTER"/>
    <property type="match status" value="1"/>
</dbReference>
<evidence type="ECO:0000256" key="3">
    <source>
        <dbReference type="ARBA" id="ARBA00022801"/>
    </source>
</evidence>
<dbReference type="InterPro" id="IPR001650">
    <property type="entry name" value="Helicase_C-like"/>
</dbReference>
<keyword evidence="12" id="KW-1185">Reference proteome</keyword>
<feature type="compositionally biased region" description="Polar residues" evidence="7">
    <location>
        <begin position="349"/>
        <end position="366"/>
    </location>
</feature>
<feature type="region of interest" description="Disordered" evidence="7">
    <location>
        <begin position="335"/>
        <end position="381"/>
    </location>
</feature>
<dbReference type="InterPro" id="IPR013083">
    <property type="entry name" value="Znf_RING/FYVE/PHD"/>
</dbReference>
<dbReference type="InterPro" id="IPR000330">
    <property type="entry name" value="SNF2_N"/>
</dbReference>
<feature type="compositionally biased region" description="Low complexity" evidence="7">
    <location>
        <begin position="407"/>
        <end position="417"/>
    </location>
</feature>
<dbReference type="Gene3D" id="3.40.50.300">
    <property type="entry name" value="P-loop containing nucleotide triphosphate hydrolases"/>
    <property type="match status" value="2"/>
</dbReference>
<dbReference type="PANTHER" id="PTHR45626:SF16">
    <property type="entry name" value="ATP-DEPENDENT HELICASE ULS1"/>
    <property type="match status" value="1"/>
</dbReference>
<keyword evidence="6" id="KW-0479">Metal-binding</keyword>
<dbReference type="GO" id="GO:0008270">
    <property type="term" value="F:zinc ion binding"/>
    <property type="evidence" value="ECO:0007669"/>
    <property type="project" value="UniProtKB-KW"/>
</dbReference>
<dbReference type="PANTHER" id="PTHR45626">
    <property type="entry name" value="TRANSCRIPTION TERMINATION FACTOR 2-RELATED"/>
    <property type="match status" value="1"/>
</dbReference>
<dbReference type="Pfam" id="PF00176">
    <property type="entry name" value="SNF2-rel_dom"/>
    <property type="match status" value="1"/>
</dbReference>
<feature type="domain" description="Helicase C-terminal" evidence="10">
    <location>
        <begin position="1146"/>
        <end position="1302"/>
    </location>
</feature>
<dbReference type="CDD" id="cd18793">
    <property type="entry name" value="SF2_C_SNF"/>
    <property type="match status" value="1"/>
</dbReference>
<feature type="compositionally biased region" description="Polar residues" evidence="7">
    <location>
        <begin position="92"/>
        <end position="107"/>
    </location>
</feature>
<dbReference type="Gene3D" id="3.30.40.10">
    <property type="entry name" value="Zinc/RING finger domain, C3HC4 (zinc finger)"/>
    <property type="match status" value="1"/>
</dbReference>
<comment type="caution">
    <text evidence="11">The sequence shown here is derived from an EMBL/GenBank/DDBJ whole genome shotgun (WGS) entry which is preliminary data.</text>
</comment>
<dbReference type="GO" id="GO:0000724">
    <property type="term" value="P:double-strand break repair via homologous recombination"/>
    <property type="evidence" value="ECO:0007669"/>
    <property type="project" value="TreeGrafter"/>
</dbReference>
<dbReference type="InterPro" id="IPR027417">
    <property type="entry name" value="P-loop_NTPase"/>
</dbReference>
<evidence type="ECO:0000259" key="9">
    <source>
        <dbReference type="PROSITE" id="PS51192"/>
    </source>
</evidence>
<sequence length="1315" mass="144403">MAESHPATSAASQQAMADLISEITFQRVLLSSIDDTVGNRASAEHEVRQEIKNLETQLKSLRRATATTSSSSAPQSSQPDHSNSPSSGNSSADTGASTASMNGNQYQGGERAQGADDSTASTPNSAGSPSAIMTPPRFLIPRRKRSHPDNLNTGFTPGRVSKSQRTSPSPRFTAPSPMSSGDEALELFDREFFQQQKAEEERIEREKLDAEFARSIQDEPLDLPAIVQPTSSGPSAFDRISGIRPSASASSTLPSSSTIQASLPSSSRKLPPIWNAAASVKPEPHSMASATRTELSFSSSRDGATKFMVAGKDVRNMPGSFIDDLSSDSEIEIIAPSQFRDNGRRQVPGASTWSSTPPAANGGSQNSKRPSFSSASGSPSTDALRLAMYGKQPVPKWMTSSEDDQPSMSWGSMHSSSAQPGMGMYGAGTGQFDYPNHSFGNGAMTAGNATFGNSNHLGRASTMSSYSGTAFLPAGRGLPGPNSLSSNGYGSPFSDIIDITGSQNFDLSAYPRRDFNQDLVDRYDYIMNDPRKTNAEIKELLENIQPDMDLSAENREGTPEGLKYPLYEHQKVALTWLKSMEDGSNKGGILADDMGLGKTISALALILSRPADDRVRKTTLIVGPVALVRQWEREIRMKINVSHRLSTHMIHGQGKRLDWDQLRNFDIVLTTYGTLGAEFRRLQAYTEKHKGNNQMDQTPMRKLFPLLGPKSLFYRVILDEAQCIKNKNTVGAQAACSLKSQFRFCLTGTPMMNNVGELYSLIHFLRIKPYNAWPRFSEDFGLLSKGVASKRETQSAMRKLQAVIKAILLRRTKTTKLDGKPIIELPPKTEEIQHVVFSEDEQEFYNALETKTQIQFNKYMKANTVGKNYSNILVLLLRLRQCCCHPHLITDFEEVPQAGVQQSAEVMIELAKSLAPDVVGRLLIAEGFECPVCYDGVENPSIVIPCGHDTCAECLSKISDQAVQQNVAAGNEAGGTSKCPTCRGKIEMNKVIDYATFKSVHMPNPDAKYEENSGDIDNDIDDDSSDTDSDSDSGSESDANSDGDLRDFIVPDDIDEKSEADIDPIKDDDDNGEAKALPKKSKRKSKGKKEKRSKNKKDKKGKGKGKEKQHLSLAMLKKGASHSAEGRRRYTRYLRKNWQPSAKVTKCVELLEKFQRDGQKTIVFSQFVSLLDLLHVPIEQNGWECERYDGSMSAEARNDAITRFTDKPSCKMMLISLKAGNSGLNLVAASRVIILDPFWNPFIEMQAVDRAYRIGQQREVEVHRILIKSTVEDRIIELQDKKRELVNAALDEGANKSLGRLDAQQLAFLFGVGTG</sequence>
<dbReference type="Pfam" id="PF13923">
    <property type="entry name" value="zf-C3HC4_2"/>
    <property type="match status" value="1"/>
</dbReference>
<evidence type="ECO:0000259" key="8">
    <source>
        <dbReference type="PROSITE" id="PS50089"/>
    </source>
</evidence>
<evidence type="ECO:0000256" key="2">
    <source>
        <dbReference type="ARBA" id="ARBA00022741"/>
    </source>
</evidence>
<evidence type="ECO:0000259" key="10">
    <source>
        <dbReference type="PROSITE" id="PS51194"/>
    </source>
</evidence>
<gene>
    <name evidence="11" type="ORF">BP5553_01444</name>
</gene>
<feature type="compositionally biased region" description="Acidic residues" evidence="7">
    <location>
        <begin position="1012"/>
        <end position="1041"/>
    </location>
</feature>
<dbReference type="GO" id="GO:0016787">
    <property type="term" value="F:hydrolase activity"/>
    <property type="evidence" value="ECO:0007669"/>
    <property type="project" value="UniProtKB-KW"/>
</dbReference>
<dbReference type="FunFam" id="3.40.50.300:FF:002380">
    <property type="entry name" value="SWI/SNF family DNA-dependent ATPase, putative"/>
    <property type="match status" value="1"/>
</dbReference>
<dbReference type="InterPro" id="IPR050628">
    <property type="entry name" value="SNF2_RAD54_helicase_TF"/>
</dbReference>
<name>A0A370U130_9HELO</name>
<feature type="region of interest" description="Disordered" evidence="7">
    <location>
        <begin position="1002"/>
        <end position="1127"/>
    </location>
</feature>
<feature type="compositionally biased region" description="Low complexity" evidence="7">
    <location>
        <begin position="367"/>
        <end position="380"/>
    </location>
</feature>
<dbReference type="Gene3D" id="3.40.50.10810">
    <property type="entry name" value="Tandem AAA-ATPase domain"/>
    <property type="match status" value="1"/>
</dbReference>
<keyword evidence="3" id="KW-0378">Hydrolase</keyword>
<accession>A0A370U130</accession>
<evidence type="ECO:0000313" key="12">
    <source>
        <dbReference type="Proteomes" id="UP000254866"/>
    </source>
</evidence>
<feature type="compositionally biased region" description="Low complexity" evidence="7">
    <location>
        <begin position="245"/>
        <end position="258"/>
    </location>
</feature>
<dbReference type="CDD" id="cd18008">
    <property type="entry name" value="DEXDc_SHPRH-like"/>
    <property type="match status" value="1"/>
</dbReference>
<feature type="compositionally biased region" description="Polar residues" evidence="7">
    <location>
        <begin position="149"/>
        <end position="170"/>
    </location>
</feature>
<evidence type="ECO:0000256" key="7">
    <source>
        <dbReference type="SAM" id="MobiDB-lite"/>
    </source>
</evidence>
<dbReference type="GO" id="GO:0005634">
    <property type="term" value="C:nucleus"/>
    <property type="evidence" value="ECO:0007669"/>
    <property type="project" value="TreeGrafter"/>
</dbReference>
<protein>
    <recommendedName>
        <fullName evidence="13">P-loop containing nucleoside triphosphate hydrolase</fullName>
    </recommendedName>
</protein>
<organism evidence="11 12">
    <name type="scientific">Venustampulla echinocandica</name>
    <dbReference type="NCBI Taxonomy" id="2656787"/>
    <lineage>
        <taxon>Eukaryota</taxon>
        <taxon>Fungi</taxon>
        <taxon>Dikarya</taxon>
        <taxon>Ascomycota</taxon>
        <taxon>Pezizomycotina</taxon>
        <taxon>Leotiomycetes</taxon>
        <taxon>Helotiales</taxon>
        <taxon>Pleuroascaceae</taxon>
        <taxon>Venustampulla</taxon>
    </lineage>
</organism>
<evidence type="ECO:0000256" key="5">
    <source>
        <dbReference type="ARBA" id="ARBA00022840"/>
    </source>
</evidence>
<keyword evidence="6" id="KW-0863">Zinc-finger</keyword>
<feature type="domain" description="Helicase ATP-binding" evidence="9">
    <location>
        <begin position="579"/>
        <end position="768"/>
    </location>
</feature>
<dbReference type="PROSITE" id="PS51192">
    <property type="entry name" value="HELICASE_ATP_BIND_1"/>
    <property type="match status" value="1"/>
</dbReference>
<dbReference type="PROSITE" id="PS50089">
    <property type="entry name" value="ZF_RING_2"/>
    <property type="match status" value="1"/>
</dbReference>
<keyword evidence="2" id="KW-0547">Nucleotide-binding</keyword>
<evidence type="ECO:0000256" key="1">
    <source>
        <dbReference type="ARBA" id="ARBA00007025"/>
    </source>
</evidence>
<feature type="compositionally biased region" description="Low complexity" evidence="7">
    <location>
        <begin position="64"/>
        <end position="91"/>
    </location>
</feature>
<comment type="similarity">
    <text evidence="1">Belongs to the SNF2/RAD54 helicase family.</text>
</comment>
<keyword evidence="4" id="KW-0347">Helicase</keyword>
<feature type="region of interest" description="Disordered" evidence="7">
    <location>
        <begin position="221"/>
        <end position="270"/>
    </location>
</feature>
<keyword evidence="5" id="KW-0067">ATP-binding</keyword>
<dbReference type="GO" id="GO:0008094">
    <property type="term" value="F:ATP-dependent activity, acting on DNA"/>
    <property type="evidence" value="ECO:0007669"/>
    <property type="project" value="TreeGrafter"/>
</dbReference>
<feature type="region of interest" description="Disordered" evidence="7">
    <location>
        <begin position="55"/>
        <end position="184"/>
    </location>
</feature>
<keyword evidence="6" id="KW-0862">Zinc</keyword>
<dbReference type="SMART" id="SM00490">
    <property type="entry name" value="HELICc"/>
    <property type="match status" value="1"/>
</dbReference>
<dbReference type="GO" id="GO:0005524">
    <property type="term" value="F:ATP binding"/>
    <property type="evidence" value="ECO:0007669"/>
    <property type="project" value="UniProtKB-KW"/>
</dbReference>
<feature type="compositionally biased region" description="Basic residues" evidence="7">
    <location>
        <begin position="1077"/>
        <end position="1103"/>
    </location>
</feature>
<dbReference type="RefSeq" id="XP_031874121.1">
    <property type="nucleotide sequence ID" value="XM_032010067.1"/>
</dbReference>
<dbReference type="STRING" id="2656787.A0A370U130"/>
<dbReference type="InterPro" id="IPR001841">
    <property type="entry name" value="Znf_RING"/>
</dbReference>
<evidence type="ECO:0000256" key="6">
    <source>
        <dbReference type="PROSITE-ProRule" id="PRU00175"/>
    </source>
</evidence>
<dbReference type="InterPro" id="IPR038718">
    <property type="entry name" value="SNF2-like_sf"/>
</dbReference>
<feature type="domain" description="RING-type" evidence="8">
    <location>
        <begin position="930"/>
        <end position="983"/>
    </location>
</feature>
<proteinExistence type="inferred from homology"/>
<dbReference type="SUPFAM" id="SSF52540">
    <property type="entry name" value="P-loop containing nucleoside triphosphate hydrolases"/>
    <property type="match status" value="2"/>
</dbReference>
<dbReference type="Pfam" id="PF00271">
    <property type="entry name" value="Helicase_C"/>
    <property type="match status" value="1"/>
</dbReference>